<gene>
    <name evidence="2" type="ORF">SAMN04489708_1558</name>
</gene>
<name>A0A1H0WSY7_9BURK</name>
<evidence type="ECO:0000256" key="1">
    <source>
        <dbReference type="SAM" id="MobiDB-lite"/>
    </source>
</evidence>
<feature type="compositionally biased region" description="Basic and acidic residues" evidence="1">
    <location>
        <begin position="233"/>
        <end position="249"/>
    </location>
</feature>
<dbReference type="RefSeq" id="WP_092840297.1">
    <property type="nucleotide sequence ID" value="NZ_CP028290.1"/>
</dbReference>
<reference evidence="3" key="1">
    <citation type="submission" date="2016-10" db="EMBL/GenBank/DDBJ databases">
        <authorList>
            <person name="Varghese N."/>
            <person name="Submissions S."/>
        </authorList>
    </citation>
    <scope>NUCLEOTIDE SEQUENCE [LARGE SCALE GENOMIC DNA]</scope>
    <source>
        <strain evidence="3">DSM 17101</strain>
    </source>
</reference>
<feature type="region of interest" description="Disordered" evidence="1">
    <location>
        <begin position="1"/>
        <end position="249"/>
    </location>
</feature>
<dbReference type="AlphaFoldDB" id="A0A1H0WSY7"/>
<dbReference type="Proteomes" id="UP000199317">
    <property type="component" value="Unassembled WGS sequence"/>
</dbReference>
<sequence>MDLSDEGIENLLKGLRDDGWISGETHEMEDAGPWPGRSDTMNPWSRGHTGPREPRPPSLPTLRERPADEAAPPEGMTLREAMRREKVEDAEERRQRLREENPQPPVPHSGYARLRPMASPTQAHSPGARTPMDGSEASSRTDWHSLASSTEYEDARTSQSLTSLYPKAPSPSLASTASYHDAMASLQDTGSPTDTGTEAADPAPRPASGTRTATHPASGNGAMLDRWLTEPMPPRDHLLTRLHLQEKRD</sequence>
<protein>
    <submittedName>
        <fullName evidence="2">Uncharacterized protein</fullName>
    </submittedName>
</protein>
<evidence type="ECO:0000313" key="2">
    <source>
        <dbReference type="EMBL" id="SDP93801.1"/>
    </source>
</evidence>
<accession>A0A1H0WSY7</accession>
<evidence type="ECO:0000313" key="3">
    <source>
        <dbReference type="Proteomes" id="UP000199317"/>
    </source>
</evidence>
<feature type="compositionally biased region" description="Polar residues" evidence="1">
    <location>
        <begin position="186"/>
        <end position="196"/>
    </location>
</feature>
<feature type="compositionally biased region" description="Polar residues" evidence="1">
    <location>
        <begin position="136"/>
        <end position="150"/>
    </location>
</feature>
<feature type="compositionally biased region" description="Basic and acidic residues" evidence="1">
    <location>
        <begin position="80"/>
        <end position="101"/>
    </location>
</feature>
<proteinExistence type="predicted"/>
<dbReference type="OrthoDB" id="9894489at2"/>
<feature type="compositionally biased region" description="Basic and acidic residues" evidence="1">
    <location>
        <begin position="14"/>
        <end position="29"/>
    </location>
</feature>
<organism evidence="2 3">
    <name type="scientific">Paracidovorax cattleyae</name>
    <dbReference type="NCBI Taxonomy" id="80868"/>
    <lineage>
        <taxon>Bacteria</taxon>
        <taxon>Pseudomonadati</taxon>
        <taxon>Pseudomonadota</taxon>
        <taxon>Betaproteobacteria</taxon>
        <taxon>Burkholderiales</taxon>
        <taxon>Comamonadaceae</taxon>
        <taxon>Paracidovorax</taxon>
    </lineage>
</organism>
<dbReference type="EMBL" id="FNJL01000055">
    <property type="protein sequence ID" value="SDP93801.1"/>
    <property type="molecule type" value="Genomic_DNA"/>
</dbReference>
<keyword evidence="3" id="KW-1185">Reference proteome</keyword>